<name>K3XU97_SETIT</name>
<reference evidence="2" key="1">
    <citation type="journal article" date="2012" name="Nat. Biotechnol.">
        <title>Reference genome sequence of the model plant Setaria.</title>
        <authorList>
            <person name="Bennetzen J.L."/>
            <person name="Schmutz J."/>
            <person name="Wang H."/>
            <person name="Percifield R."/>
            <person name="Hawkins J."/>
            <person name="Pontaroli A.C."/>
            <person name="Estep M."/>
            <person name="Feng L."/>
            <person name="Vaughn J.N."/>
            <person name="Grimwood J."/>
            <person name="Jenkins J."/>
            <person name="Barry K."/>
            <person name="Lindquist E."/>
            <person name="Hellsten U."/>
            <person name="Deshpande S."/>
            <person name="Wang X."/>
            <person name="Wu X."/>
            <person name="Mitros T."/>
            <person name="Triplett J."/>
            <person name="Yang X."/>
            <person name="Ye C.Y."/>
            <person name="Mauro-Herrera M."/>
            <person name="Wang L."/>
            <person name="Li P."/>
            <person name="Sharma M."/>
            <person name="Sharma R."/>
            <person name="Ronald P.C."/>
            <person name="Panaud O."/>
            <person name="Kellogg E.A."/>
            <person name="Brutnell T.P."/>
            <person name="Doust A.N."/>
            <person name="Tuskan G.A."/>
            <person name="Rokhsar D."/>
            <person name="Devos K.M."/>
        </authorList>
    </citation>
    <scope>NUCLEOTIDE SEQUENCE [LARGE SCALE GENOMIC DNA]</scope>
    <source>
        <strain evidence="2">cv. Yugu1</strain>
    </source>
</reference>
<sequence length="55" mass="6105">MPVSTNRLLMRCSGASLLLMQSLQFTGDKTNNKLHLYACPQSRPCSNNPQHGCKL</sequence>
<protein>
    <submittedName>
        <fullName evidence="1">Uncharacterized protein</fullName>
    </submittedName>
</protein>
<dbReference type="AlphaFoldDB" id="K3XU97"/>
<accession>K3XU97</accession>
<reference evidence="1" key="2">
    <citation type="submission" date="2018-08" db="UniProtKB">
        <authorList>
            <consortium name="EnsemblPlants"/>
        </authorList>
    </citation>
    <scope>IDENTIFICATION</scope>
    <source>
        <strain evidence="1">Yugu1</strain>
    </source>
</reference>
<dbReference type="Proteomes" id="UP000004995">
    <property type="component" value="Unassembled WGS sequence"/>
</dbReference>
<dbReference type="EnsemblPlants" id="KQL03825">
    <property type="protein sequence ID" value="KQL03825"/>
    <property type="gene ID" value="SETIT_005579mg"/>
</dbReference>
<organism evidence="1 2">
    <name type="scientific">Setaria italica</name>
    <name type="common">Foxtail millet</name>
    <name type="synonym">Panicum italicum</name>
    <dbReference type="NCBI Taxonomy" id="4555"/>
    <lineage>
        <taxon>Eukaryota</taxon>
        <taxon>Viridiplantae</taxon>
        <taxon>Streptophyta</taxon>
        <taxon>Embryophyta</taxon>
        <taxon>Tracheophyta</taxon>
        <taxon>Spermatophyta</taxon>
        <taxon>Magnoliopsida</taxon>
        <taxon>Liliopsida</taxon>
        <taxon>Poales</taxon>
        <taxon>Poaceae</taxon>
        <taxon>PACMAD clade</taxon>
        <taxon>Panicoideae</taxon>
        <taxon>Panicodae</taxon>
        <taxon>Paniceae</taxon>
        <taxon>Cenchrinae</taxon>
        <taxon>Setaria</taxon>
    </lineage>
</organism>
<dbReference type="ExpressionAtlas" id="K3XU97">
    <property type="expression patterns" value="baseline"/>
</dbReference>
<dbReference type="Gramene" id="KQL03825">
    <property type="protein sequence ID" value="KQL03825"/>
    <property type="gene ID" value="SETIT_005579mg"/>
</dbReference>
<keyword evidence="2" id="KW-1185">Reference proteome</keyword>
<dbReference type="EMBL" id="AGNK02002802">
    <property type="status" value="NOT_ANNOTATED_CDS"/>
    <property type="molecule type" value="Genomic_DNA"/>
</dbReference>
<evidence type="ECO:0000313" key="1">
    <source>
        <dbReference type="EnsemblPlants" id="KQL03825"/>
    </source>
</evidence>
<proteinExistence type="predicted"/>
<dbReference type="HOGENOM" id="CLU_3035983_0_0_1"/>
<evidence type="ECO:0000313" key="2">
    <source>
        <dbReference type="Proteomes" id="UP000004995"/>
    </source>
</evidence>